<dbReference type="PANTHER" id="PTHR39069:SF8">
    <property type="entry name" value="FI17111P1"/>
    <property type="match status" value="1"/>
</dbReference>
<keyword evidence="3" id="KW-1185">Reference proteome</keyword>
<feature type="domain" description="EB" evidence="1">
    <location>
        <begin position="72"/>
        <end position="129"/>
    </location>
</feature>
<evidence type="ECO:0000259" key="1">
    <source>
        <dbReference type="Pfam" id="PF01683"/>
    </source>
</evidence>
<feature type="domain" description="EB" evidence="1">
    <location>
        <begin position="452"/>
        <end position="508"/>
    </location>
</feature>
<sequence>MDSECSSLSGSVCVGGNCVCAPGQQPVLGGTICADLAPYFTSPCLEDHQCFRLFNNYECQRTDDSAVGICGCKAGHHYLRGRCWSSSDYGEACARDEECLGEIRDPYSMICNGTCTCADGYYLRQRGECRKVGLAVGDGCVLNEDCQFPGGACDQANFACYNVNDPNLNETTFKKVSDSGSNVIEMYDNMASELKQNGGTIACGANNSCPEPFECSPFGVCICPLGYYSGENTTCLAELSSPATEDQCKGLLATVVNGVCTCPPNFFFDVNMRDCVRVTRRFSESCITDLNCHTFGAASRCGPPQEPWGIRTCECIPELAVWDSNREMCRLFAGLGETCEVDSDCLAGELEIQCVKDQAGQGYCTCPEGLEAVDGLCLTTGLELGESCQVSAECTGTQHTVCEGGRCSCGDGYQEIGNICAPVIGGTCFQDADCAIPDTICQDNNGSLTCQCKDSFVEYDDECWPESEGYGASCNVTAQCTQVLGTYSNCTAGSCECSPSYHYKDGSCWPITGLFEVCSRSSECFLSNMTDRVVCRNGLCQCDFKFPYSEELQTCTSSASRTAISFLTIATYLMYYITS</sequence>
<dbReference type="AlphaFoldDB" id="A0AAV1LAM8"/>
<gene>
    <name evidence="2" type="ORF">PARMNEM_LOCUS12123</name>
</gene>
<evidence type="ECO:0000313" key="3">
    <source>
        <dbReference type="Proteomes" id="UP001314205"/>
    </source>
</evidence>
<feature type="domain" description="EB" evidence="1">
    <location>
        <begin position="372"/>
        <end position="420"/>
    </location>
</feature>
<dbReference type="PANTHER" id="PTHR39069">
    <property type="entry name" value="ECDYSONE-INDUCIBLE GENE E1, ISOFORM A"/>
    <property type="match status" value="1"/>
</dbReference>
<dbReference type="Pfam" id="PF01683">
    <property type="entry name" value="EB"/>
    <property type="match status" value="3"/>
</dbReference>
<dbReference type="InterPro" id="IPR006149">
    <property type="entry name" value="EB_dom"/>
</dbReference>
<dbReference type="Proteomes" id="UP001314205">
    <property type="component" value="Unassembled WGS sequence"/>
</dbReference>
<organism evidence="2 3">
    <name type="scientific">Parnassius mnemosyne</name>
    <name type="common">clouded apollo</name>
    <dbReference type="NCBI Taxonomy" id="213953"/>
    <lineage>
        <taxon>Eukaryota</taxon>
        <taxon>Metazoa</taxon>
        <taxon>Ecdysozoa</taxon>
        <taxon>Arthropoda</taxon>
        <taxon>Hexapoda</taxon>
        <taxon>Insecta</taxon>
        <taxon>Pterygota</taxon>
        <taxon>Neoptera</taxon>
        <taxon>Endopterygota</taxon>
        <taxon>Lepidoptera</taxon>
        <taxon>Glossata</taxon>
        <taxon>Ditrysia</taxon>
        <taxon>Papilionoidea</taxon>
        <taxon>Papilionidae</taxon>
        <taxon>Parnassiinae</taxon>
        <taxon>Parnassini</taxon>
        <taxon>Parnassius</taxon>
        <taxon>Driopa</taxon>
    </lineage>
</organism>
<comment type="caution">
    <text evidence="2">The sequence shown here is derived from an EMBL/GenBank/DDBJ whole genome shotgun (WGS) entry which is preliminary data.</text>
</comment>
<protein>
    <recommendedName>
        <fullName evidence="1">EB domain-containing protein</fullName>
    </recommendedName>
</protein>
<evidence type="ECO:0000313" key="2">
    <source>
        <dbReference type="EMBL" id="CAK1592064.1"/>
    </source>
</evidence>
<name>A0AAV1LAM8_9NEOP</name>
<proteinExistence type="predicted"/>
<reference evidence="2 3" key="1">
    <citation type="submission" date="2023-11" db="EMBL/GenBank/DDBJ databases">
        <authorList>
            <person name="Hedman E."/>
            <person name="Englund M."/>
            <person name="Stromberg M."/>
            <person name="Nyberg Akerstrom W."/>
            <person name="Nylinder S."/>
            <person name="Jareborg N."/>
            <person name="Kallberg Y."/>
            <person name="Kronander E."/>
        </authorList>
    </citation>
    <scope>NUCLEOTIDE SEQUENCE [LARGE SCALE GENOMIC DNA]</scope>
</reference>
<dbReference type="EMBL" id="CAVLGL010000087">
    <property type="protein sequence ID" value="CAK1592064.1"/>
    <property type="molecule type" value="Genomic_DNA"/>
</dbReference>
<accession>A0AAV1LAM8</accession>